<accession>A0ABY7PNG4</accession>
<dbReference type="RefSeq" id="WP_270127280.1">
    <property type="nucleotide sequence ID" value="NZ_CP115396.1"/>
</dbReference>
<dbReference type="EMBL" id="CP115396">
    <property type="protein sequence ID" value="WBO84733.1"/>
    <property type="molecule type" value="Genomic_DNA"/>
</dbReference>
<evidence type="ECO:0000313" key="2">
    <source>
        <dbReference type="EMBL" id="WBO84733.1"/>
    </source>
</evidence>
<organism evidence="2 3">
    <name type="scientific">Hymenobacter yonginensis</name>
    <dbReference type="NCBI Taxonomy" id="748197"/>
    <lineage>
        <taxon>Bacteria</taxon>
        <taxon>Pseudomonadati</taxon>
        <taxon>Bacteroidota</taxon>
        <taxon>Cytophagia</taxon>
        <taxon>Cytophagales</taxon>
        <taxon>Hymenobacteraceae</taxon>
        <taxon>Hymenobacter</taxon>
    </lineage>
</organism>
<name>A0ABY7PNG4_9BACT</name>
<reference evidence="2 3" key="1">
    <citation type="journal article" date="2011" name="Int. J. Syst. Evol. Microbiol.">
        <title>Hymenobacter yonginensis sp. nov., isolated from a mesotrophic artificial lake.</title>
        <authorList>
            <person name="Joung Y."/>
            <person name="Cho S.H."/>
            <person name="Kim H."/>
            <person name="Kim S.B."/>
            <person name="Joh K."/>
        </authorList>
    </citation>
    <scope>NUCLEOTIDE SEQUENCE [LARGE SCALE GENOMIC DNA]</scope>
    <source>
        <strain evidence="2 3">KCTC 22745</strain>
    </source>
</reference>
<proteinExistence type="predicted"/>
<gene>
    <name evidence="2" type="ORF">O9Z63_00480</name>
</gene>
<feature type="chain" id="PRO_5047116175" description="DUF4134 domain-containing protein" evidence="1">
    <location>
        <begin position="20"/>
        <end position="163"/>
    </location>
</feature>
<dbReference type="Proteomes" id="UP001211872">
    <property type="component" value="Chromosome"/>
</dbReference>
<sequence length="163" mass="17352">MLFRVLCISALLLPCLAKAQAPINLPSETFKQQLRNQYLRNDTAQAIISLYSKRQAGGVSWMVGGALAGLRLATSGGREVASGPGYTVSQEAPSAGVVLLATLPFVGYGLGKLLHYGNTNLAAQLTAYGAGQPLPRSLRRKLKPRFFSTPIIQYTPVPVAPAK</sequence>
<feature type="signal peptide" evidence="1">
    <location>
        <begin position="1"/>
        <end position="19"/>
    </location>
</feature>
<keyword evidence="1" id="KW-0732">Signal</keyword>
<keyword evidence="3" id="KW-1185">Reference proteome</keyword>
<evidence type="ECO:0000313" key="3">
    <source>
        <dbReference type="Proteomes" id="UP001211872"/>
    </source>
</evidence>
<protein>
    <recommendedName>
        <fullName evidence="4">DUF4134 domain-containing protein</fullName>
    </recommendedName>
</protein>
<evidence type="ECO:0000256" key="1">
    <source>
        <dbReference type="SAM" id="SignalP"/>
    </source>
</evidence>
<evidence type="ECO:0008006" key="4">
    <source>
        <dbReference type="Google" id="ProtNLM"/>
    </source>
</evidence>